<keyword evidence="5" id="KW-0067">ATP-binding</keyword>
<dbReference type="PANTHER" id="PTHR11136">
    <property type="entry name" value="FOLYLPOLYGLUTAMATE SYNTHASE-RELATED"/>
    <property type="match status" value="1"/>
</dbReference>
<evidence type="ECO:0000313" key="8">
    <source>
        <dbReference type="Proteomes" id="UP000000709"/>
    </source>
</evidence>
<dbReference type="InterPro" id="IPR036615">
    <property type="entry name" value="Mur_ligase_C_dom_sf"/>
</dbReference>
<dbReference type="OrthoDB" id="5212574at2759"/>
<reference evidence="7 8" key="1">
    <citation type="journal article" date="2011" name="Proc. Natl. Acad. Sci. U.S.A.">
        <title>Comparative genomics of xylose-fermenting fungi for enhanced biofuel production.</title>
        <authorList>
            <person name="Wohlbach D.J."/>
            <person name="Kuo A."/>
            <person name="Sato T.K."/>
            <person name="Potts K.M."/>
            <person name="Salamov A.A."/>
            <person name="LaButti K.M."/>
            <person name="Sun H."/>
            <person name="Clum A."/>
            <person name="Pangilinan J.L."/>
            <person name="Lindquist E.A."/>
            <person name="Lucas S."/>
            <person name="Lapidus A."/>
            <person name="Jin M."/>
            <person name="Gunawan C."/>
            <person name="Balan V."/>
            <person name="Dale B.E."/>
            <person name="Jeffries T.W."/>
            <person name="Zinkel R."/>
            <person name="Barry K.W."/>
            <person name="Grigoriev I.V."/>
            <person name="Gasch A.P."/>
        </authorList>
    </citation>
    <scope>NUCLEOTIDE SEQUENCE [LARGE SCALE GENOMIC DNA]</scope>
    <source>
        <strain evidence="8">NRRL Y-27907 / 11-Y1</strain>
    </source>
</reference>
<keyword evidence="8" id="KW-1185">Reference proteome</keyword>
<evidence type="ECO:0000313" key="7">
    <source>
        <dbReference type="EMBL" id="EGW30120.1"/>
    </source>
</evidence>
<dbReference type="Gene3D" id="3.90.190.20">
    <property type="entry name" value="Mur ligase, C-terminal domain"/>
    <property type="match status" value="1"/>
</dbReference>
<dbReference type="HOGENOM" id="CLU_015869_2_0_1"/>
<dbReference type="PANTHER" id="PTHR11136:SF0">
    <property type="entry name" value="DIHYDROFOLATE SYNTHETASE-RELATED"/>
    <property type="match status" value="1"/>
</dbReference>
<dbReference type="EMBL" id="GL996506">
    <property type="protein sequence ID" value="EGW30120.1"/>
    <property type="molecule type" value="Genomic_DNA"/>
</dbReference>
<organism evidence="8">
    <name type="scientific">Spathaspora passalidarum (strain NRRL Y-27907 / 11-Y1)</name>
    <dbReference type="NCBI Taxonomy" id="619300"/>
    <lineage>
        <taxon>Eukaryota</taxon>
        <taxon>Fungi</taxon>
        <taxon>Dikarya</taxon>
        <taxon>Ascomycota</taxon>
        <taxon>Saccharomycotina</taxon>
        <taxon>Pichiomycetes</taxon>
        <taxon>Debaryomycetaceae</taxon>
        <taxon>Spathaspora</taxon>
    </lineage>
</organism>
<dbReference type="PROSITE" id="PS01011">
    <property type="entry name" value="FOLYLPOLYGLU_SYNT_1"/>
    <property type="match status" value="1"/>
</dbReference>
<dbReference type="RefSeq" id="XP_007377886.1">
    <property type="nucleotide sequence ID" value="XM_007377824.1"/>
</dbReference>
<dbReference type="eggNOG" id="KOG2525">
    <property type="taxonomic scope" value="Eukaryota"/>
</dbReference>
<keyword evidence="4" id="KW-0547">Nucleotide-binding</keyword>
<feature type="non-terminal residue" evidence="7">
    <location>
        <position position="362"/>
    </location>
</feature>
<keyword evidence="2" id="KW-0436">Ligase</keyword>
<evidence type="ECO:0000256" key="5">
    <source>
        <dbReference type="ARBA" id="ARBA00022840"/>
    </source>
</evidence>
<gene>
    <name evidence="7" type="ORF">SPAPADRAFT_63736</name>
</gene>
<dbReference type="GO" id="GO:0005829">
    <property type="term" value="C:cytosol"/>
    <property type="evidence" value="ECO:0007669"/>
    <property type="project" value="TreeGrafter"/>
</dbReference>
<evidence type="ECO:0000256" key="3">
    <source>
        <dbReference type="ARBA" id="ARBA00022723"/>
    </source>
</evidence>
<evidence type="ECO:0000256" key="2">
    <source>
        <dbReference type="ARBA" id="ARBA00022598"/>
    </source>
</evidence>
<dbReference type="InterPro" id="IPR001645">
    <property type="entry name" value="Folylpolyglutamate_synth"/>
</dbReference>
<name>G3AV46_SPAPN</name>
<evidence type="ECO:0000256" key="1">
    <source>
        <dbReference type="ARBA" id="ARBA00008276"/>
    </source>
</evidence>
<dbReference type="GeneID" id="18874889"/>
<dbReference type="PROSITE" id="PS01012">
    <property type="entry name" value="FOLYLPOLYGLU_SYNT_2"/>
    <property type="match status" value="1"/>
</dbReference>
<dbReference type="OMA" id="RERFCIN"/>
<dbReference type="STRING" id="619300.G3AV46"/>
<comment type="similarity">
    <text evidence="1">Belongs to the folylpolyglutamate synthase family.</text>
</comment>
<dbReference type="GO" id="GO:0046872">
    <property type="term" value="F:metal ion binding"/>
    <property type="evidence" value="ECO:0007669"/>
    <property type="project" value="UniProtKB-KW"/>
</dbReference>
<dbReference type="InterPro" id="IPR036565">
    <property type="entry name" value="Mur-like_cat_sf"/>
</dbReference>
<keyword evidence="6" id="KW-0460">Magnesium</keyword>
<dbReference type="GO" id="GO:0005739">
    <property type="term" value="C:mitochondrion"/>
    <property type="evidence" value="ECO:0007669"/>
    <property type="project" value="TreeGrafter"/>
</dbReference>
<accession>G3AV46</accession>
<dbReference type="GO" id="GO:0008841">
    <property type="term" value="F:dihydrofolate synthase activity"/>
    <property type="evidence" value="ECO:0007669"/>
    <property type="project" value="TreeGrafter"/>
</dbReference>
<proteinExistence type="inferred from homology"/>
<dbReference type="SUPFAM" id="SSF53244">
    <property type="entry name" value="MurD-like peptide ligases, peptide-binding domain"/>
    <property type="match status" value="1"/>
</dbReference>
<evidence type="ECO:0000256" key="4">
    <source>
        <dbReference type="ARBA" id="ARBA00022741"/>
    </source>
</evidence>
<dbReference type="Proteomes" id="UP000000709">
    <property type="component" value="Unassembled WGS sequence"/>
</dbReference>
<evidence type="ECO:0000256" key="6">
    <source>
        <dbReference type="ARBA" id="ARBA00022842"/>
    </source>
</evidence>
<dbReference type="KEGG" id="spaa:SPAPADRAFT_63736"/>
<dbReference type="GO" id="GO:0005524">
    <property type="term" value="F:ATP binding"/>
    <property type="evidence" value="ECO:0007669"/>
    <property type="project" value="UniProtKB-KW"/>
</dbReference>
<dbReference type="FunCoup" id="G3AV46">
    <property type="interactions" value="194"/>
</dbReference>
<dbReference type="SUPFAM" id="SSF53623">
    <property type="entry name" value="MurD-like peptide ligases, catalytic domain"/>
    <property type="match status" value="1"/>
</dbReference>
<dbReference type="InParanoid" id="G3AV46"/>
<keyword evidence="3" id="KW-0479">Metal-binding</keyword>
<dbReference type="Gene3D" id="3.40.1190.10">
    <property type="entry name" value="Mur-like, catalytic domain"/>
    <property type="match status" value="1"/>
</dbReference>
<sequence length="362" mass="39658">MPIDLGLTRVTKLLAHLANPHLSYKSIHIAGTNGKGSVLAYISSILTTAQIRNGKFTSPHLIEYHDCITINNQVYPKSKFEQVQQLVGMTNEQHKLNCTEFELLTATAFKIFEIENVDIALIEVGVGGLTDATNVLEPYNGKTGVIACGITKIGLDHQGLLGGTLHEIAKVKSGIMKPGIKCFVDGSNEPSVLDEIRATAKEVANEVEIVQPELELIQYSPLHGQYQANNLAISLGIIKTVSHYYPQSISQEIIIQGIKSTKWPGRLQSVVHPTIGEILVDGAHNESAAIELGKYINREYDPSKKGIIYVIGITKGKSASDLLKHVVRSIDTVVFTTFTQPENMPWVKSTPVEELTEITQKL</sequence>
<dbReference type="AlphaFoldDB" id="G3AV46"/>
<dbReference type="GO" id="GO:0004326">
    <property type="term" value="F:tetrahydrofolylpolyglutamate synthase activity"/>
    <property type="evidence" value="ECO:0007669"/>
    <property type="project" value="InterPro"/>
</dbReference>
<dbReference type="NCBIfam" id="TIGR01499">
    <property type="entry name" value="folC"/>
    <property type="match status" value="1"/>
</dbReference>
<dbReference type="FunFam" id="3.40.1190.10:FF:000010">
    <property type="entry name" value="Dihydrofolate synthetase"/>
    <property type="match status" value="1"/>
</dbReference>
<protein>
    <recommendedName>
        <fullName evidence="9">Dihydrofolate synthase</fullName>
    </recommendedName>
</protein>
<dbReference type="UniPathway" id="UPA00850"/>
<evidence type="ECO:0008006" key="9">
    <source>
        <dbReference type="Google" id="ProtNLM"/>
    </source>
</evidence>
<dbReference type="InterPro" id="IPR018109">
    <property type="entry name" value="Folylpolyglutamate_synth_CS"/>
</dbReference>